<feature type="region of interest" description="Disordered" evidence="1">
    <location>
        <begin position="1"/>
        <end position="109"/>
    </location>
</feature>
<dbReference type="Proteomes" id="UP000433876">
    <property type="component" value="Unassembled WGS sequence"/>
</dbReference>
<proteinExistence type="predicted"/>
<evidence type="ECO:0000256" key="2">
    <source>
        <dbReference type="SAM" id="Phobius"/>
    </source>
</evidence>
<dbReference type="AlphaFoldDB" id="A0A8S8ZK60"/>
<dbReference type="InterPro" id="IPR021514">
    <property type="entry name" value="DUF3176"/>
</dbReference>
<evidence type="ECO:0000256" key="1">
    <source>
        <dbReference type="SAM" id="MobiDB-lite"/>
    </source>
</evidence>
<keyword evidence="2" id="KW-0472">Membrane</keyword>
<feature type="transmembrane region" description="Helical" evidence="2">
    <location>
        <begin position="589"/>
        <end position="609"/>
    </location>
</feature>
<dbReference type="PANTHER" id="PTHR37576:SF2">
    <property type="entry name" value="DEFECT AT LOW TEMPERATURE PROTEIN 1"/>
    <property type="match status" value="1"/>
</dbReference>
<dbReference type="VEuPathDB" id="FungiDB:SMAC_07884"/>
<dbReference type="Pfam" id="PF11374">
    <property type="entry name" value="DUF3176"/>
    <property type="match status" value="1"/>
</dbReference>
<accession>A0A8S8ZK60</accession>
<organism evidence="3 4">
    <name type="scientific">Sordaria macrospora</name>
    <dbReference type="NCBI Taxonomy" id="5147"/>
    <lineage>
        <taxon>Eukaryota</taxon>
        <taxon>Fungi</taxon>
        <taxon>Dikarya</taxon>
        <taxon>Ascomycota</taxon>
        <taxon>Pezizomycotina</taxon>
        <taxon>Sordariomycetes</taxon>
        <taxon>Sordariomycetidae</taxon>
        <taxon>Sordariales</taxon>
        <taxon>Sordariaceae</taxon>
        <taxon>Sordaria</taxon>
    </lineage>
</organism>
<evidence type="ECO:0000313" key="4">
    <source>
        <dbReference type="Proteomes" id="UP000433876"/>
    </source>
</evidence>
<name>A0A8S8ZK60_SORMA</name>
<sequence length="773" mass="86005">MDSAREGLLSRGPQQQQQQNGLGYFEDGTPIQTPPPLYSSSFQDDAPDRASNQQHNYRPAGRLGGINFGGWQPLPSTVPDGENLGDQEQKGKQNPFRDQDPSFDARKNRPDDVYYSKLRPWSSWWNIKHLPWKSLVPLVLCFASIGASLYTARRAENRLVEDWSFPIVGSVQPSTILAAFSAMTNSLMLLAFTNAWVTMFWLQAMKPGGVPITDLHYHTQGAMGLTGALSALLKRRSVGISLVCIMIAVSSIARGPLIQRAVSVQTLEFSVNGTIDLPIMRGLTDGWGGRYNEHSGSNMALFDEGFSQAIRDFQAKTPIHIPGLAQPCENCSFTVNGFGFDVINCAEETTPYNIYEQWNAREGYTKFDFTATFYEVNITWASLRPNEDIWDIGPKGLETRILRKAEPDCKGETITRVCFFNPSRMEYKLFMDKGSNVTFQSSDWKSDVVVENITLFPPFRNATNTLLPLYNFIKPQFEARAMLYEGVGDHDMSYSGLGGYLYHRKPAPGTKRCWGTWEDPFDDIMNSFRDLGLRLSIREAMEKKEEAENLKVMGNVTDADVLMDKVMQKGVEFVSNQASLRYVVDNGKLWLGLGVSVMGPLATLILLLWQWWGRAMFMGSPGLGRTFSMSPLEIANAFFGGGGVSVARKRAMMSTSYSPGSGSESTSKAGSSLAVVVMEVDQGDHHNLNQQQHTHTLTPILTGCSSNSSASQIVKHIRRRTVAMNGKGGLIRNKEPRVQYGVDESSGRLAFVVIERGEEGETVVRPPKRKEML</sequence>
<keyword evidence="2" id="KW-0812">Transmembrane</keyword>
<dbReference type="PANTHER" id="PTHR37576">
    <property type="entry name" value="DEFECT AT LOW TEMPERATURE PROTEIN 1"/>
    <property type="match status" value="1"/>
</dbReference>
<evidence type="ECO:0000313" key="3">
    <source>
        <dbReference type="EMBL" id="KAA8629091.1"/>
    </source>
</evidence>
<dbReference type="EMBL" id="NMPR01000150">
    <property type="protein sequence ID" value="KAA8629091.1"/>
    <property type="molecule type" value="Genomic_DNA"/>
</dbReference>
<gene>
    <name evidence="3" type="ORF">SMACR_07884</name>
</gene>
<feature type="transmembrane region" description="Helical" evidence="2">
    <location>
        <begin position="175"/>
        <end position="197"/>
    </location>
</feature>
<comment type="caution">
    <text evidence="3">The sequence shown here is derived from an EMBL/GenBank/DDBJ whole genome shotgun (WGS) entry which is preliminary data.</text>
</comment>
<reference evidence="3 4" key="1">
    <citation type="submission" date="2017-07" db="EMBL/GenBank/DDBJ databases">
        <title>Genome sequence of the Sordaria macrospora wild type strain R19027.</title>
        <authorList>
            <person name="Nowrousian M."/>
            <person name="Teichert I."/>
            <person name="Kueck U."/>
        </authorList>
    </citation>
    <scope>NUCLEOTIDE SEQUENCE [LARGE SCALE GENOMIC DNA]</scope>
    <source>
        <strain evidence="3 4">R19027</strain>
        <tissue evidence="3">Mycelium</tissue>
    </source>
</reference>
<keyword evidence="2" id="KW-1133">Transmembrane helix</keyword>
<feature type="compositionally biased region" description="Basic and acidic residues" evidence="1">
    <location>
        <begin position="87"/>
        <end position="109"/>
    </location>
</feature>
<protein>
    <submittedName>
        <fullName evidence="3">Uncharacterized protein</fullName>
    </submittedName>
</protein>